<name>A0ACA9M4W7_9GLOM</name>
<feature type="non-terminal residue" evidence="1">
    <location>
        <position position="1"/>
    </location>
</feature>
<keyword evidence="2" id="KW-1185">Reference proteome</keyword>
<evidence type="ECO:0000313" key="2">
    <source>
        <dbReference type="Proteomes" id="UP000789366"/>
    </source>
</evidence>
<dbReference type="Proteomes" id="UP000789366">
    <property type="component" value="Unassembled WGS sequence"/>
</dbReference>
<protein>
    <submittedName>
        <fullName evidence="1">15833_t:CDS:1</fullName>
    </submittedName>
</protein>
<evidence type="ECO:0000313" key="1">
    <source>
        <dbReference type="EMBL" id="CAG8566270.1"/>
    </source>
</evidence>
<accession>A0ACA9M4W7</accession>
<dbReference type="EMBL" id="CAJVPW010006223">
    <property type="protein sequence ID" value="CAG8566270.1"/>
    <property type="molecule type" value="Genomic_DNA"/>
</dbReference>
<reference evidence="1" key="1">
    <citation type="submission" date="2021-06" db="EMBL/GenBank/DDBJ databases">
        <authorList>
            <person name="Kallberg Y."/>
            <person name="Tangrot J."/>
            <person name="Rosling A."/>
        </authorList>
    </citation>
    <scope>NUCLEOTIDE SEQUENCE</scope>
    <source>
        <strain evidence="1">28 12/20/2015</strain>
    </source>
</reference>
<sequence>NFVGDPEGSLSNFGGGYFSILIMATSLQKHTSDFKPPPGHGKIACHLPYGTRKPAFSTFRASYPLKFLTPKVHIPYLAAVYFLSYGGGMVSGDSICIDIETFQNVNLMLLTQGSTKIYKQRARKESIHDSSEYLHAEPKNLSSVTRQSLNAYVHESSLLLQLPEPTTCFRDAEYVQSQTFSLENGASVVILDWFTSGRMSRGERWEFARYESGVNLLIGGKLVLRDVVLLQNGDYNNNCVSFTKNKDENNINNLNRRLEPYECFATLVIYGPKVISLTNHIMDEFDKIVVDKMDKVADLIWSASALRIEEKTIRGVVIKVAGVATEVVRSFLVGVALKGLNEIIGENLFERAL</sequence>
<comment type="caution">
    <text evidence="1">The sequence shown here is derived from an EMBL/GenBank/DDBJ whole genome shotgun (WGS) entry which is preliminary data.</text>
</comment>
<proteinExistence type="predicted"/>
<organism evidence="1 2">
    <name type="scientific">Cetraspora pellucida</name>
    <dbReference type="NCBI Taxonomy" id="1433469"/>
    <lineage>
        <taxon>Eukaryota</taxon>
        <taxon>Fungi</taxon>
        <taxon>Fungi incertae sedis</taxon>
        <taxon>Mucoromycota</taxon>
        <taxon>Glomeromycotina</taxon>
        <taxon>Glomeromycetes</taxon>
        <taxon>Diversisporales</taxon>
        <taxon>Gigasporaceae</taxon>
        <taxon>Cetraspora</taxon>
    </lineage>
</organism>
<gene>
    <name evidence="1" type="ORF">SPELUC_LOCUS5810</name>
</gene>